<organism evidence="10 11">
    <name type="scientific">Candidatus Solincola sediminis</name>
    <dbReference type="NCBI Taxonomy" id="1797199"/>
    <lineage>
        <taxon>Bacteria</taxon>
        <taxon>Bacillati</taxon>
        <taxon>Actinomycetota</taxon>
        <taxon>Candidatus Geothermincolia</taxon>
        <taxon>Candidatus Geothermincolales</taxon>
        <taxon>Candidatus Geothermincolaceae</taxon>
        <taxon>Candidatus Solincola</taxon>
    </lineage>
</organism>
<dbReference type="Proteomes" id="UP000177876">
    <property type="component" value="Unassembled WGS sequence"/>
</dbReference>
<sequence length="276" mass="29174">MQDEAIRKRVREGYGAIAKSESSCCGSSKSCCSGPSLAEEVSRKIGYNDEEIEGVPEGANLGLGCGNPVALASLEEGETILDLGSGAGFDCFLAANKVGETGKVIGVDMTAEMLEKARNNARNSGYSNVEFRLGEIEHLPVADNSVDVIISNCVINLSPDKATVFNEAFRVLKPGGRLMVSDIVLEGELPDVVRESAAAYVGCISGAVLKKDYLSLIENAGFSEVEVLESEVFPIDCINSDETVIVAIDKLGLSQTEIDGLFMAVESAKIKAVKPV</sequence>
<feature type="domain" description="Methyltransferase" evidence="9">
    <location>
        <begin position="75"/>
        <end position="221"/>
    </location>
</feature>
<dbReference type="EC" id="2.1.1.137" evidence="4"/>
<reference evidence="10 11" key="1">
    <citation type="journal article" date="2016" name="Nat. Commun.">
        <title>Thousands of microbial genomes shed light on interconnected biogeochemical processes in an aquifer system.</title>
        <authorList>
            <person name="Anantharaman K."/>
            <person name="Brown C.T."/>
            <person name="Hug L.A."/>
            <person name="Sharon I."/>
            <person name="Castelle C.J."/>
            <person name="Probst A.J."/>
            <person name="Thomas B.C."/>
            <person name="Singh A."/>
            <person name="Wilkins M.J."/>
            <person name="Karaoz U."/>
            <person name="Brodie E.L."/>
            <person name="Williams K.H."/>
            <person name="Hubbard S.S."/>
            <person name="Banfield J.F."/>
        </authorList>
    </citation>
    <scope>NUCLEOTIDE SEQUENCE [LARGE SCALE GENOMIC DNA]</scope>
</reference>
<dbReference type="AlphaFoldDB" id="A0A1F2WN03"/>
<evidence type="ECO:0000256" key="5">
    <source>
        <dbReference type="ARBA" id="ARBA00034545"/>
    </source>
</evidence>
<keyword evidence="1 10" id="KW-0808">Transferase</keyword>
<gene>
    <name evidence="10" type="ORF">A2Y75_08655</name>
</gene>
<dbReference type="NCBIfam" id="NF008823">
    <property type="entry name" value="PRK11873.1"/>
    <property type="match status" value="1"/>
</dbReference>
<dbReference type="PANTHER" id="PTHR43675">
    <property type="entry name" value="ARSENITE METHYLTRANSFERASE"/>
    <property type="match status" value="1"/>
</dbReference>
<comment type="catalytic activity">
    <reaction evidence="6">
        <text>arsenic triglutathione + [thioredoxin]-dithiol + S-adenosyl-L-methionine + 2 H2O = methylarsonous acid + [thioredoxin]-disulfide + 3 glutathione + S-adenosyl-L-homocysteine + H(+)</text>
        <dbReference type="Rhea" id="RHEA:69460"/>
        <dbReference type="Rhea" id="RHEA-COMP:10698"/>
        <dbReference type="Rhea" id="RHEA-COMP:10700"/>
        <dbReference type="ChEBI" id="CHEBI:15377"/>
        <dbReference type="ChEBI" id="CHEBI:15378"/>
        <dbReference type="ChEBI" id="CHEBI:17826"/>
        <dbReference type="ChEBI" id="CHEBI:29950"/>
        <dbReference type="ChEBI" id="CHEBI:50058"/>
        <dbReference type="ChEBI" id="CHEBI:57856"/>
        <dbReference type="ChEBI" id="CHEBI:57925"/>
        <dbReference type="ChEBI" id="CHEBI:59789"/>
        <dbReference type="ChEBI" id="CHEBI:183640"/>
        <dbReference type="EC" id="2.1.1.137"/>
    </reaction>
</comment>
<proteinExistence type="inferred from homology"/>
<dbReference type="EMBL" id="MELK01000025">
    <property type="protein sequence ID" value="OFW58216.1"/>
    <property type="molecule type" value="Genomic_DNA"/>
</dbReference>
<dbReference type="Gene3D" id="3.40.50.150">
    <property type="entry name" value="Vaccinia Virus protein VP39"/>
    <property type="match status" value="1"/>
</dbReference>
<keyword evidence="2" id="KW-0949">S-adenosyl-L-methionine</keyword>
<comment type="caution">
    <text evidence="10">The sequence shown here is derived from an EMBL/GenBank/DDBJ whole genome shotgun (WGS) entry which is preliminary data.</text>
</comment>
<evidence type="ECO:0000256" key="1">
    <source>
        <dbReference type="ARBA" id="ARBA00022679"/>
    </source>
</evidence>
<evidence type="ECO:0000313" key="10">
    <source>
        <dbReference type="EMBL" id="OFW58216.1"/>
    </source>
</evidence>
<evidence type="ECO:0000256" key="4">
    <source>
        <dbReference type="ARBA" id="ARBA00034521"/>
    </source>
</evidence>
<comment type="catalytic activity">
    <reaction evidence="7">
        <text>arsenic triglutathione + 2 [thioredoxin]-dithiol + 2 S-adenosyl-L-methionine + H2O = dimethylarsinous acid + 2 [thioredoxin]-disulfide + 3 glutathione + 2 S-adenosyl-L-homocysteine + 2 H(+)</text>
        <dbReference type="Rhea" id="RHEA:69464"/>
        <dbReference type="Rhea" id="RHEA-COMP:10698"/>
        <dbReference type="Rhea" id="RHEA-COMP:10700"/>
        <dbReference type="ChEBI" id="CHEBI:15377"/>
        <dbReference type="ChEBI" id="CHEBI:15378"/>
        <dbReference type="ChEBI" id="CHEBI:23808"/>
        <dbReference type="ChEBI" id="CHEBI:29950"/>
        <dbReference type="ChEBI" id="CHEBI:50058"/>
        <dbReference type="ChEBI" id="CHEBI:57856"/>
        <dbReference type="ChEBI" id="CHEBI:57925"/>
        <dbReference type="ChEBI" id="CHEBI:59789"/>
        <dbReference type="ChEBI" id="CHEBI:183640"/>
        <dbReference type="EC" id="2.1.1.137"/>
    </reaction>
</comment>
<dbReference type="InterPro" id="IPR029063">
    <property type="entry name" value="SAM-dependent_MTases_sf"/>
</dbReference>
<comment type="similarity">
    <text evidence="3">Belongs to the methyltransferase superfamily. Arsenite methyltransferase family.</text>
</comment>
<evidence type="ECO:0000256" key="6">
    <source>
        <dbReference type="ARBA" id="ARBA00047941"/>
    </source>
</evidence>
<evidence type="ECO:0000313" key="11">
    <source>
        <dbReference type="Proteomes" id="UP000177876"/>
    </source>
</evidence>
<evidence type="ECO:0000259" key="9">
    <source>
        <dbReference type="Pfam" id="PF13847"/>
    </source>
</evidence>
<evidence type="ECO:0000256" key="2">
    <source>
        <dbReference type="ARBA" id="ARBA00022691"/>
    </source>
</evidence>
<dbReference type="InterPro" id="IPR025714">
    <property type="entry name" value="Methyltranfer_dom"/>
</dbReference>
<dbReference type="CDD" id="cd02440">
    <property type="entry name" value="AdoMet_MTases"/>
    <property type="match status" value="1"/>
</dbReference>
<name>A0A1F2WN03_9ACTN</name>
<dbReference type="GO" id="GO:0030791">
    <property type="term" value="F:arsenite methyltransferase activity"/>
    <property type="evidence" value="ECO:0007669"/>
    <property type="project" value="UniProtKB-EC"/>
</dbReference>
<evidence type="ECO:0000256" key="8">
    <source>
        <dbReference type="ARBA" id="ARBA00048428"/>
    </source>
</evidence>
<dbReference type="InterPro" id="IPR026669">
    <property type="entry name" value="Arsenite_MeTrfase-like"/>
</dbReference>
<comment type="catalytic activity">
    <reaction evidence="8">
        <text>arsenic triglutathione + 3 [thioredoxin]-dithiol + 3 S-adenosyl-L-methionine = trimethylarsine + 3 [thioredoxin]-disulfide + 3 glutathione + 3 S-adenosyl-L-homocysteine + 3 H(+)</text>
        <dbReference type="Rhea" id="RHEA:69432"/>
        <dbReference type="Rhea" id="RHEA-COMP:10698"/>
        <dbReference type="Rhea" id="RHEA-COMP:10700"/>
        <dbReference type="ChEBI" id="CHEBI:15378"/>
        <dbReference type="ChEBI" id="CHEBI:27130"/>
        <dbReference type="ChEBI" id="CHEBI:29950"/>
        <dbReference type="ChEBI" id="CHEBI:50058"/>
        <dbReference type="ChEBI" id="CHEBI:57856"/>
        <dbReference type="ChEBI" id="CHEBI:57925"/>
        <dbReference type="ChEBI" id="CHEBI:59789"/>
        <dbReference type="ChEBI" id="CHEBI:183640"/>
        <dbReference type="EC" id="2.1.1.137"/>
    </reaction>
</comment>
<dbReference type="GO" id="GO:0032259">
    <property type="term" value="P:methylation"/>
    <property type="evidence" value="ECO:0007669"/>
    <property type="project" value="UniProtKB-KW"/>
</dbReference>
<dbReference type="SUPFAM" id="SSF53335">
    <property type="entry name" value="S-adenosyl-L-methionine-dependent methyltransferases"/>
    <property type="match status" value="1"/>
</dbReference>
<dbReference type="PANTHER" id="PTHR43675:SF8">
    <property type="entry name" value="ARSENITE METHYLTRANSFERASE"/>
    <property type="match status" value="1"/>
</dbReference>
<accession>A0A1F2WN03</accession>
<dbReference type="Pfam" id="PF13847">
    <property type="entry name" value="Methyltransf_31"/>
    <property type="match status" value="1"/>
</dbReference>
<evidence type="ECO:0000256" key="3">
    <source>
        <dbReference type="ARBA" id="ARBA00034487"/>
    </source>
</evidence>
<evidence type="ECO:0000256" key="7">
    <source>
        <dbReference type="ARBA" id="ARBA00047943"/>
    </source>
</evidence>
<dbReference type="STRING" id="1797197.A2Y75_08655"/>
<keyword evidence="10" id="KW-0489">Methyltransferase</keyword>
<protein>
    <recommendedName>
        <fullName evidence="5">Arsenite methyltransferase</fullName>
        <ecNumber evidence="4">2.1.1.137</ecNumber>
    </recommendedName>
</protein>